<evidence type="ECO:0000313" key="1">
    <source>
        <dbReference type="EMBL" id="PIC46760.1"/>
    </source>
</evidence>
<dbReference type="EMBL" id="PDUG01000002">
    <property type="protein sequence ID" value="PIC46760.1"/>
    <property type="molecule type" value="Genomic_DNA"/>
</dbReference>
<gene>
    <name evidence="1" type="primary">Cnig_chr_II.g6350</name>
    <name evidence="1" type="ORF">B9Z55_006350</name>
</gene>
<proteinExistence type="predicted"/>
<dbReference type="Proteomes" id="UP000230233">
    <property type="component" value="Chromosome II"/>
</dbReference>
<accession>A0A2G5V4U0</accession>
<comment type="caution">
    <text evidence="1">The sequence shown here is derived from an EMBL/GenBank/DDBJ whole genome shotgun (WGS) entry which is preliminary data.</text>
</comment>
<dbReference type="AlphaFoldDB" id="A0A2G5V4U0"/>
<sequence length="88" mass="9867">MSLSISLYPHSVRHRIGQKYVKVFDFSVDTGLQQGTCKLHSQCSWARCAARRGCFGMGFGIFNSKMMTWHGASRVARRNAPKSTENAI</sequence>
<reference evidence="2" key="1">
    <citation type="submission" date="2017-10" db="EMBL/GenBank/DDBJ databases">
        <title>Rapid genome shrinkage in a self-fertile nematode reveals novel sperm competition proteins.</title>
        <authorList>
            <person name="Yin D."/>
            <person name="Schwarz E.M."/>
            <person name="Thomas C.G."/>
            <person name="Felde R.L."/>
            <person name="Korf I.F."/>
            <person name="Cutter A.D."/>
            <person name="Schartner C.M."/>
            <person name="Ralston E.J."/>
            <person name="Meyer B.J."/>
            <person name="Haag E.S."/>
        </authorList>
    </citation>
    <scope>NUCLEOTIDE SEQUENCE [LARGE SCALE GENOMIC DNA]</scope>
    <source>
        <strain evidence="2">JU1422</strain>
    </source>
</reference>
<keyword evidence="2" id="KW-1185">Reference proteome</keyword>
<protein>
    <submittedName>
        <fullName evidence="1">Uncharacterized protein</fullName>
    </submittedName>
</protein>
<organism evidence="1 2">
    <name type="scientific">Caenorhabditis nigoni</name>
    <dbReference type="NCBI Taxonomy" id="1611254"/>
    <lineage>
        <taxon>Eukaryota</taxon>
        <taxon>Metazoa</taxon>
        <taxon>Ecdysozoa</taxon>
        <taxon>Nematoda</taxon>
        <taxon>Chromadorea</taxon>
        <taxon>Rhabditida</taxon>
        <taxon>Rhabditina</taxon>
        <taxon>Rhabditomorpha</taxon>
        <taxon>Rhabditoidea</taxon>
        <taxon>Rhabditidae</taxon>
        <taxon>Peloderinae</taxon>
        <taxon>Caenorhabditis</taxon>
    </lineage>
</organism>
<evidence type="ECO:0000313" key="2">
    <source>
        <dbReference type="Proteomes" id="UP000230233"/>
    </source>
</evidence>
<name>A0A2G5V4U0_9PELO</name>